<evidence type="ECO:0000313" key="3">
    <source>
        <dbReference type="Proteomes" id="UP000014254"/>
    </source>
</evidence>
<dbReference type="AlphaFoldDB" id="S2KBM0"/>
<gene>
    <name evidence="2" type="ORF">HMPREF1544_00302</name>
</gene>
<evidence type="ECO:0000313" key="2">
    <source>
        <dbReference type="EMBL" id="EPB92863.1"/>
    </source>
</evidence>
<dbReference type="EMBL" id="KE123897">
    <property type="protein sequence ID" value="EPB92863.1"/>
    <property type="molecule type" value="Genomic_DNA"/>
</dbReference>
<dbReference type="InParanoid" id="S2KBM0"/>
<dbReference type="OrthoDB" id="2273652at2759"/>
<proteinExistence type="predicted"/>
<accession>S2KBM0</accession>
<keyword evidence="3" id="KW-1185">Reference proteome</keyword>
<protein>
    <submittedName>
        <fullName evidence="2">Uncharacterized protein</fullName>
    </submittedName>
</protein>
<feature type="region of interest" description="Disordered" evidence="1">
    <location>
        <begin position="57"/>
        <end position="78"/>
    </location>
</feature>
<sequence>MTQEIRQLVSQVGDLKSEMQAIKLSINNKYSIITDEFSNSTSNEGSTIDSPIQNAQIPKKGLFSTPNEENVTKGPFPKYEPIDRVVPRPSTKELTNSIGGKSHSLQFTCNLYIDLITKILGPSSKTGLDYKAMVKEAILITKAVLSHIKEVNNIDPELRWSRLDPTIKLDAYRKLEAATEHLLPLKVCSEFWGAHVLISNFWLKRKKKNNTTSDTPAPHSKRKKPATTSYIDTDTNTPSPILPTTTTHDSTTTFATKEDTKRQKSKAFSIPFLTHQ</sequence>
<dbReference type="Proteomes" id="UP000014254">
    <property type="component" value="Unassembled WGS sequence"/>
</dbReference>
<evidence type="ECO:0000256" key="1">
    <source>
        <dbReference type="SAM" id="MobiDB-lite"/>
    </source>
</evidence>
<dbReference type="VEuPathDB" id="FungiDB:HMPREF1544_00302"/>
<dbReference type="eggNOG" id="ENOG502RAU4">
    <property type="taxonomic scope" value="Eukaryota"/>
</dbReference>
<organism evidence="2 3">
    <name type="scientific">Mucor circinelloides f. circinelloides (strain 1006PhL)</name>
    <name type="common">Mucormycosis agent</name>
    <name type="synonym">Calyptromyces circinelloides</name>
    <dbReference type="NCBI Taxonomy" id="1220926"/>
    <lineage>
        <taxon>Eukaryota</taxon>
        <taxon>Fungi</taxon>
        <taxon>Fungi incertae sedis</taxon>
        <taxon>Mucoromycota</taxon>
        <taxon>Mucoromycotina</taxon>
        <taxon>Mucoromycetes</taxon>
        <taxon>Mucorales</taxon>
        <taxon>Mucorineae</taxon>
        <taxon>Mucoraceae</taxon>
        <taxon>Mucor</taxon>
    </lineage>
</organism>
<feature type="compositionally biased region" description="Low complexity" evidence="1">
    <location>
        <begin position="244"/>
        <end position="255"/>
    </location>
</feature>
<feature type="compositionally biased region" description="Polar residues" evidence="1">
    <location>
        <begin position="226"/>
        <end position="243"/>
    </location>
</feature>
<reference evidence="3" key="1">
    <citation type="submission" date="2013-05" db="EMBL/GenBank/DDBJ databases">
        <title>The Genome sequence of Mucor circinelloides f. circinelloides 1006PhL.</title>
        <authorList>
            <consortium name="The Broad Institute Genomics Platform"/>
            <person name="Cuomo C."/>
            <person name="Earl A."/>
            <person name="Findley K."/>
            <person name="Lee S.C."/>
            <person name="Walker B."/>
            <person name="Young S."/>
            <person name="Zeng Q."/>
            <person name="Gargeya S."/>
            <person name="Fitzgerald M."/>
            <person name="Haas B."/>
            <person name="Abouelleil A."/>
            <person name="Allen A.W."/>
            <person name="Alvarado L."/>
            <person name="Arachchi H.M."/>
            <person name="Berlin A.M."/>
            <person name="Chapman S.B."/>
            <person name="Gainer-Dewar J."/>
            <person name="Goldberg J."/>
            <person name="Griggs A."/>
            <person name="Gujja S."/>
            <person name="Hansen M."/>
            <person name="Howarth C."/>
            <person name="Imamovic A."/>
            <person name="Ireland A."/>
            <person name="Larimer J."/>
            <person name="McCowan C."/>
            <person name="Murphy C."/>
            <person name="Pearson M."/>
            <person name="Poon T.W."/>
            <person name="Priest M."/>
            <person name="Roberts A."/>
            <person name="Saif S."/>
            <person name="Shea T."/>
            <person name="Sisk P."/>
            <person name="Sykes S."/>
            <person name="Wortman J."/>
            <person name="Nusbaum C."/>
            <person name="Birren B."/>
        </authorList>
    </citation>
    <scope>NUCLEOTIDE SEQUENCE [LARGE SCALE GENOMIC DNA]</scope>
    <source>
        <strain evidence="3">1006PhL</strain>
    </source>
</reference>
<dbReference type="OMA" id="CSEFWGA"/>
<name>S2KBM0_MUCC1</name>
<feature type="region of interest" description="Disordered" evidence="1">
    <location>
        <begin position="209"/>
        <end position="276"/>
    </location>
</feature>